<feature type="non-terminal residue" evidence="1">
    <location>
        <position position="1"/>
    </location>
</feature>
<reference evidence="1 2" key="1">
    <citation type="journal article" date="2018" name="PLoS ONE">
        <title>The draft genome of Kipferlia bialata reveals reductive genome evolution in fornicate parasites.</title>
        <authorList>
            <person name="Tanifuji G."/>
            <person name="Takabayashi S."/>
            <person name="Kume K."/>
            <person name="Takagi M."/>
            <person name="Nakayama T."/>
            <person name="Kamikawa R."/>
            <person name="Inagaki Y."/>
            <person name="Hashimoto T."/>
        </authorList>
    </citation>
    <scope>NUCLEOTIDE SEQUENCE [LARGE SCALE GENOMIC DNA]</scope>
    <source>
        <strain evidence="1">NY0173</strain>
    </source>
</reference>
<name>A0A9K3GMV0_9EUKA</name>
<sequence>MYNPAFGYGAVPPGYQQMPSVHPMYRDPAIELRAQLIAAQTKITGLERDNN</sequence>
<dbReference type="Proteomes" id="UP000265618">
    <property type="component" value="Unassembled WGS sequence"/>
</dbReference>
<proteinExistence type="predicted"/>
<dbReference type="EMBL" id="BDIP01004160">
    <property type="protein sequence ID" value="GIQ88543.1"/>
    <property type="molecule type" value="Genomic_DNA"/>
</dbReference>
<evidence type="ECO:0000313" key="1">
    <source>
        <dbReference type="EMBL" id="GIQ88543.1"/>
    </source>
</evidence>
<keyword evidence="2" id="KW-1185">Reference proteome</keyword>
<evidence type="ECO:0000313" key="2">
    <source>
        <dbReference type="Proteomes" id="UP000265618"/>
    </source>
</evidence>
<accession>A0A9K3GMV0</accession>
<organism evidence="1 2">
    <name type="scientific">Kipferlia bialata</name>
    <dbReference type="NCBI Taxonomy" id="797122"/>
    <lineage>
        <taxon>Eukaryota</taxon>
        <taxon>Metamonada</taxon>
        <taxon>Carpediemonas-like organisms</taxon>
        <taxon>Kipferlia</taxon>
    </lineage>
</organism>
<protein>
    <submittedName>
        <fullName evidence="1">Uncharacterized protein</fullName>
    </submittedName>
</protein>
<dbReference type="AlphaFoldDB" id="A0A9K3GMV0"/>
<comment type="caution">
    <text evidence="1">The sequence shown here is derived from an EMBL/GenBank/DDBJ whole genome shotgun (WGS) entry which is preliminary data.</text>
</comment>
<gene>
    <name evidence="1" type="ORF">KIPB_010816</name>
</gene>